<comment type="similarity">
    <text evidence="1">Belongs to the LysR transcriptional regulatory family.</text>
</comment>
<dbReference type="InterPro" id="IPR050950">
    <property type="entry name" value="HTH-type_LysR_regulators"/>
</dbReference>
<feature type="domain" description="HTH lysR-type" evidence="5">
    <location>
        <begin position="5"/>
        <end position="62"/>
    </location>
</feature>
<dbReference type="SUPFAM" id="SSF53850">
    <property type="entry name" value="Periplasmic binding protein-like II"/>
    <property type="match status" value="1"/>
</dbReference>
<dbReference type="InterPro" id="IPR036388">
    <property type="entry name" value="WH-like_DNA-bd_sf"/>
</dbReference>
<keyword evidence="3" id="KW-0238">DNA-binding</keyword>
<evidence type="ECO:0000256" key="4">
    <source>
        <dbReference type="ARBA" id="ARBA00023163"/>
    </source>
</evidence>
<organism evidence="6 7">
    <name type="scientific">Paraburkholderia dipogonis</name>
    <dbReference type="NCBI Taxonomy" id="1211383"/>
    <lineage>
        <taxon>Bacteria</taxon>
        <taxon>Pseudomonadati</taxon>
        <taxon>Pseudomonadota</taxon>
        <taxon>Betaproteobacteria</taxon>
        <taxon>Burkholderiales</taxon>
        <taxon>Burkholderiaceae</taxon>
        <taxon>Paraburkholderia</taxon>
    </lineage>
</organism>
<dbReference type="Pfam" id="PF00126">
    <property type="entry name" value="HTH_1"/>
    <property type="match status" value="1"/>
</dbReference>
<reference evidence="6 7" key="1">
    <citation type="journal article" date="2024" name="Chem. Sci.">
        <title>Discovery of megapolipeptins by genome mining of a Burkholderiales bacteria collection.</title>
        <authorList>
            <person name="Paulo B.S."/>
            <person name="Recchia M.J.J."/>
            <person name="Lee S."/>
            <person name="Fergusson C.H."/>
            <person name="Romanowski S.B."/>
            <person name="Hernandez A."/>
            <person name="Krull N."/>
            <person name="Liu D.Y."/>
            <person name="Cavanagh H."/>
            <person name="Bos A."/>
            <person name="Gray C.A."/>
            <person name="Murphy B.T."/>
            <person name="Linington R.G."/>
            <person name="Eustaquio A.S."/>
        </authorList>
    </citation>
    <scope>NUCLEOTIDE SEQUENCE [LARGE SCALE GENOMIC DNA]</scope>
    <source>
        <strain evidence="6 7">RL17-350-BIC-A</strain>
    </source>
</reference>
<protein>
    <submittedName>
        <fullName evidence="6">LysR substrate-binding domain-containing protein</fullName>
    </submittedName>
</protein>
<dbReference type="SUPFAM" id="SSF46785">
    <property type="entry name" value="Winged helix' DNA-binding domain"/>
    <property type="match status" value="1"/>
</dbReference>
<dbReference type="Proteomes" id="UP001629230">
    <property type="component" value="Unassembled WGS sequence"/>
</dbReference>
<keyword evidence="4" id="KW-0804">Transcription</keyword>
<dbReference type="PANTHER" id="PTHR30419">
    <property type="entry name" value="HTH-TYPE TRANSCRIPTIONAL REGULATOR YBHD"/>
    <property type="match status" value="1"/>
</dbReference>
<evidence type="ECO:0000256" key="2">
    <source>
        <dbReference type="ARBA" id="ARBA00023015"/>
    </source>
</evidence>
<proteinExistence type="inferred from homology"/>
<dbReference type="InterPro" id="IPR000847">
    <property type="entry name" value="LysR_HTH_N"/>
</dbReference>
<evidence type="ECO:0000256" key="1">
    <source>
        <dbReference type="ARBA" id="ARBA00009437"/>
    </source>
</evidence>
<dbReference type="RefSeq" id="WP_408181552.1">
    <property type="nucleotide sequence ID" value="NZ_JAQQEZ010000051.1"/>
</dbReference>
<accession>A0ABW9B4W9</accession>
<gene>
    <name evidence="6" type="ORF">PQR57_39490</name>
</gene>
<keyword evidence="2" id="KW-0805">Transcription regulation</keyword>
<evidence type="ECO:0000256" key="3">
    <source>
        <dbReference type="ARBA" id="ARBA00023125"/>
    </source>
</evidence>
<evidence type="ECO:0000313" key="7">
    <source>
        <dbReference type="Proteomes" id="UP001629230"/>
    </source>
</evidence>
<keyword evidence="7" id="KW-1185">Reference proteome</keyword>
<dbReference type="Gene3D" id="1.10.10.10">
    <property type="entry name" value="Winged helix-like DNA-binding domain superfamily/Winged helix DNA-binding domain"/>
    <property type="match status" value="1"/>
</dbReference>
<dbReference type="InterPro" id="IPR005119">
    <property type="entry name" value="LysR_subst-bd"/>
</dbReference>
<comment type="caution">
    <text evidence="6">The sequence shown here is derived from an EMBL/GenBank/DDBJ whole genome shotgun (WGS) entry which is preliminary data.</text>
</comment>
<dbReference type="InterPro" id="IPR036390">
    <property type="entry name" value="WH_DNA-bd_sf"/>
</dbReference>
<dbReference type="PROSITE" id="PS50931">
    <property type="entry name" value="HTH_LYSR"/>
    <property type="match status" value="1"/>
</dbReference>
<dbReference type="Pfam" id="PF03466">
    <property type="entry name" value="LysR_substrate"/>
    <property type="match status" value="1"/>
</dbReference>
<dbReference type="EMBL" id="JAQQEZ010000051">
    <property type="protein sequence ID" value="MFM0007036.1"/>
    <property type="molecule type" value="Genomic_DNA"/>
</dbReference>
<name>A0ABW9B4W9_9BURK</name>
<dbReference type="Gene3D" id="3.40.190.290">
    <property type="match status" value="1"/>
</dbReference>
<dbReference type="PANTHER" id="PTHR30419:SF2">
    <property type="entry name" value="LYSR FAMILY TRANSCRIPTIONAL REGULATOR"/>
    <property type="match status" value="1"/>
</dbReference>
<evidence type="ECO:0000313" key="6">
    <source>
        <dbReference type="EMBL" id="MFM0007036.1"/>
    </source>
</evidence>
<evidence type="ECO:0000259" key="5">
    <source>
        <dbReference type="PROSITE" id="PS50931"/>
    </source>
</evidence>
<sequence length="306" mass="33418">MPYLLDTTTARLFVAVIDEGSIAGAARRENIVPSAVSKRISELEQRLGHRLLRRHAGGVEMTSTGAIVLRRARNLIHEASQLDEELAHLSAGVEGHVRIIASETTLIGYLPEILGQFLQRHPAVHVDLEERGSADVTAAIEQHGADLGIYAGDMPPGGLWVRPCFRDQIIAVMREEHALASQPGVTLVQLLDHEIIGDDERGALSGLLNRQAASYGRSMRIRVRARGFDLACRLAHEGLGIGIVAESTTLLLLSEAMGLVTRPVLEPWARREHRVCVRQPDELSTAARLMLAHILGKQELSARAVL</sequence>